<comment type="caution">
    <text evidence="1">The sequence shown here is derived from an EMBL/GenBank/DDBJ whole genome shotgun (WGS) entry which is preliminary data.</text>
</comment>
<organism evidence="1 2">
    <name type="scientific">Pyrenophora tritici-repentis</name>
    <dbReference type="NCBI Taxonomy" id="45151"/>
    <lineage>
        <taxon>Eukaryota</taxon>
        <taxon>Fungi</taxon>
        <taxon>Dikarya</taxon>
        <taxon>Ascomycota</taxon>
        <taxon>Pezizomycotina</taxon>
        <taxon>Dothideomycetes</taxon>
        <taxon>Pleosporomycetidae</taxon>
        <taxon>Pleosporales</taxon>
        <taxon>Pleosporineae</taxon>
        <taxon>Pleosporaceae</taxon>
        <taxon>Pyrenophora</taxon>
    </lineage>
</organism>
<evidence type="ECO:0000313" key="1">
    <source>
        <dbReference type="EMBL" id="KAI1510392.1"/>
    </source>
</evidence>
<reference evidence="2" key="1">
    <citation type="journal article" date="2022" name="Microb. Genom.">
        <title>A global pangenome for the wheat fungal pathogen Pyrenophora tritici-repentis and prediction of effector protein structural homology.</title>
        <authorList>
            <person name="Moolhuijzen P.M."/>
            <person name="See P.T."/>
            <person name="Shi G."/>
            <person name="Powell H.R."/>
            <person name="Cockram J."/>
            <person name="Jorgensen L.N."/>
            <person name="Benslimane H."/>
            <person name="Strelkov S.E."/>
            <person name="Turner J."/>
            <person name="Liu Z."/>
            <person name="Moffat C.S."/>
        </authorList>
    </citation>
    <scope>NUCLEOTIDE SEQUENCE [LARGE SCALE GENOMIC DNA]</scope>
</reference>
<protein>
    <submittedName>
        <fullName evidence="1">Uncharacterized protein</fullName>
    </submittedName>
</protein>
<proteinExistence type="predicted"/>
<evidence type="ECO:0000313" key="2">
    <source>
        <dbReference type="Proteomes" id="UP000249757"/>
    </source>
</evidence>
<keyword evidence="2" id="KW-1185">Reference proteome</keyword>
<dbReference type="EMBL" id="NRDI02000017">
    <property type="protein sequence ID" value="KAI1510392.1"/>
    <property type="molecule type" value="Genomic_DNA"/>
</dbReference>
<sequence length="300" mass="34278">MPLVLSDLRTPADHIEVPPDLQHSPYPAEIWRKISREARAPSRPLHVRQSGNLDKKECSSLRERNSKGDWILTRTTMLVQILWLKMIMLCKYGVVYPVVNLWSIISGYIPKRGESCTVWLAEPKPFLANVSCHWLHGSKPWQLLTRAFSRINPLCDPIYRKFHCNPWFATKQFLVWVAVLVPALLLTTELVPSVYNGFWCFGACSASHLTTPTVGATIGPLSGCTPSCPPTWLHSTADLILGDYPRIYPELRPPWHELHRGWKQFQKCWHPDRSSRRKNLSDLLVPGAPDLTVRRPSSTF</sequence>
<gene>
    <name evidence="1" type="ORF">Ptr86124_010838</name>
</gene>
<accession>A0A922N602</accession>
<dbReference type="Proteomes" id="UP000249757">
    <property type="component" value="Unassembled WGS sequence"/>
</dbReference>
<dbReference type="AlphaFoldDB" id="A0A922N602"/>
<name>A0A922N602_9PLEO</name>